<feature type="compositionally biased region" description="Polar residues" evidence="1">
    <location>
        <begin position="520"/>
        <end position="542"/>
    </location>
</feature>
<feature type="region of interest" description="Disordered" evidence="1">
    <location>
        <begin position="694"/>
        <end position="846"/>
    </location>
</feature>
<feature type="compositionally biased region" description="Acidic residues" evidence="1">
    <location>
        <begin position="1441"/>
        <end position="1454"/>
    </location>
</feature>
<feature type="compositionally biased region" description="Polar residues" evidence="1">
    <location>
        <begin position="453"/>
        <end position="467"/>
    </location>
</feature>
<sequence>MKVFEIKKEPPHLCLWATKPIKENEEISYFYGKYDQPWYQSPDDTDGQTQDITHDGRTQDESHDDTDRTGKTEYVQAKVSETESPDLKPLETRHSSDNQDATHDGQSQDNTHHGRPQNKIHDETDCAALVKLRMSKQRLLKQNPSPEPKGAAKQRHPTSTGFQAYYYISDISSHENPPETRHSSDNQDATHYGQTQDATHDGQTQDNTHDGRPQNKSHDKTDSTGKTHNVQAKVAETKSPDLISEPKEETAKQHHPTSTEFQADISSDKKPLETRHSSDNQDATHGQTQDATHDGRPQNKIHDNTDSAALVKLRMSKQKLLKQNPFPEPKEAAKQRHPTSIGFQADISSDEKPPETRHSSDNQDATHDGQTQDNTHDGRPQNKSHDNTDSTGETHYVQAKVAETKSPDLISEPKEERAKQHHPIYTEFQADISSHENPPETRHSSDNQDTTHDGQTQDATHDGQTQDNTHDGRPQNKSHDNTDSTGETHYVQAKVAETKSPDLISEPKEDTAKQHHPISTEFQADVSSDQKSLETRSSSDNQDATHDGQTQDRNHDDTDSTGETHYVQVKVAEIESPDLISEPNKETAKQYHPISTEFQANVSSYQKPLETRNSSDNQDSHQSSSYDIDFVTQRSILNDSGLLADVDLTIIDTDDDDISDEINELLSGVSDIFDIGQISMEIENGLNCVENGKTKIDKDGETTIDKDGETTIDKDGETTIDKDGETTIDKDGKTTIDKDGETTIDKDGETTIEKDGETTIDKDGETTIDKDGETTNDKDGETTNDKDEETTIEKDGETTNDKDGETTNDKDGETAIDKDGETEVGTGEEEPPHNTKKSKKKPSRPCPFCDPSKEIHFNSALSRHIRTKHKNLPLVKLALSKPKKEKDAMFQDFKRRGIEMYNAKEISKNSPSLVFERKQGEGDVDITKYTKCSNCKIFVKKTYWPRHKGSCSDSVPPMAVPISAEPAIVCSDLFKQNILNKFRSDQIGNLCRNDEPILQFGINAFDKIKRRIDKQVEVRNSVRNEMRRLAGLYIEFKNQDVVLSKYDNSADMIRRENFHVLKKAIETFTVKGDDLKAGKKASLFYNIKNLAKTLKVNLLIAVKDEEARAVDDFLSILESSKDNVFGEATQKIHKNRQIKLRKPVEMPLEEDIKMLRDHFLERIESFTNDYQLLDSSGYIELRDNVCARLTLFNARRGGEPARMLLENLEEANSGAWLDPRRVNSIEDPFDISLFNSLKITYQMGKGNFKLVPVLIPKDLDKALDKLKNPEIRKDVGVLPSNCYVFPATQGSDAHVGGWQSIKTICKKLELQNEKTITATKQRHRMSTIFASLDLPEMERERFFDHMGHSEEINRNVYQAPPAMAEILTVGKHLRNIDGGANGVPVVNVANSAPGPSSKRKETGRKRRKTKAINMKKKKVNVEYIGAKVKLRKNAKTNYFESGEDSEGLDEDSFDEYAPSDTNESSDEEELGPPHKKKIIAAGRKNFRWTTVQEQALSKEFGPFLKATCGKSKPDEASMKKFVDKYGNGIMTIRKLEVKINNERSKSLKQIAALKKSMNML</sequence>
<feature type="compositionally biased region" description="Basic residues" evidence="1">
    <location>
        <begin position="834"/>
        <end position="843"/>
    </location>
</feature>
<proteinExistence type="predicted"/>
<protein>
    <submittedName>
        <fullName evidence="2">Uncharacterized protein</fullName>
    </submittedName>
</protein>
<reference evidence="2" key="1">
    <citation type="submission" date="2021-01" db="UniProtKB">
        <authorList>
            <consortium name="EnsemblMetazoa"/>
        </authorList>
    </citation>
    <scope>IDENTIFICATION</scope>
</reference>
<accession>A0A7M5XA07</accession>
<feature type="compositionally biased region" description="Basic and acidic residues" evidence="1">
    <location>
        <begin position="402"/>
        <end position="418"/>
    </location>
</feature>
<feature type="compositionally biased region" description="Basic and acidic residues" evidence="1">
    <location>
        <begin position="694"/>
        <end position="821"/>
    </location>
</feature>
<feature type="compositionally biased region" description="Basic and acidic residues" evidence="1">
    <location>
        <begin position="468"/>
        <end position="482"/>
    </location>
</feature>
<feature type="compositionally biased region" description="Basic and acidic residues" evidence="1">
    <location>
        <begin position="235"/>
        <end position="252"/>
    </location>
</feature>
<feature type="compositionally biased region" description="Basic and acidic residues" evidence="1">
    <location>
        <begin position="349"/>
        <end position="367"/>
    </location>
</feature>
<feature type="compositionally biased region" description="Basic and acidic residues" evidence="1">
    <location>
        <begin position="496"/>
        <end position="513"/>
    </location>
</feature>
<organism evidence="2 3">
    <name type="scientific">Clytia hemisphaerica</name>
    <dbReference type="NCBI Taxonomy" id="252671"/>
    <lineage>
        <taxon>Eukaryota</taxon>
        <taxon>Metazoa</taxon>
        <taxon>Cnidaria</taxon>
        <taxon>Hydrozoa</taxon>
        <taxon>Hydroidolina</taxon>
        <taxon>Leptothecata</taxon>
        <taxon>Obeliida</taxon>
        <taxon>Clytiidae</taxon>
        <taxon>Clytia</taxon>
    </lineage>
</organism>
<feature type="compositionally biased region" description="Basic and acidic residues" evidence="1">
    <location>
        <begin position="52"/>
        <end position="71"/>
    </location>
</feature>
<evidence type="ECO:0000256" key="1">
    <source>
        <dbReference type="SAM" id="MobiDB-lite"/>
    </source>
</evidence>
<feature type="region of interest" description="Disordered" evidence="1">
    <location>
        <begin position="1440"/>
        <end position="1472"/>
    </location>
</feature>
<dbReference type="OrthoDB" id="10066064at2759"/>
<feature type="compositionally biased region" description="Basic and acidic residues" evidence="1">
    <location>
        <begin position="172"/>
        <end position="185"/>
    </location>
</feature>
<feature type="compositionally biased region" description="Polar residues" evidence="1">
    <location>
        <begin position="280"/>
        <end position="290"/>
    </location>
</feature>
<feature type="compositionally biased region" description="Basic and acidic residues" evidence="1">
    <location>
        <begin position="433"/>
        <end position="452"/>
    </location>
</feature>
<feature type="region of interest" description="Disordered" evidence="1">
    <location>
        <begin position="1386"/>
        <end position="1409"/>
    </location>
</feature>
<feature type="compositionally biased region" description="Basic and acidic residues" evidence="1">
    <location>
        <begin position="543"/>
        <end position="558"/>
    </location>
</feature>
<feature type="compositionally biased region" description="Basic and acidic residues" evidence="1">
    <location>
        <begin position="374"/>
        <end position="388"/>
    </location>
</feature>
<dbReference type="PANTHER" id="PTHR33480">
    <property type="entry name" value="SET DOMAIN-CONTAINING PROTEIN-RELATED"/>
    <property type="match status" value="1"/>
</dbReference>
<feature type="region of interest" description="Disordered" evidence="1">
    <location>
        <begin position="35"/>
        <end position="567"/>
    </location>
</feature>
<dbReference type="PANTHER" id="PTHR33480:SF1">
    <property type="entry name" value="TYR RECOMBINASE DOMAIN-CONTAINING PROTEIN"/>
    <property type="match status" value="1"/>
</dbReference>
<feature type="region of interest" description="Disordered" evidence="1">
    <location>
        <begin position="605"/>
        <end position="625"/>
    </location>
</feature>
<feature type="compositionally biased region" description="Basic and acidic residues" evidence="1">
    <location>
        <begin position="207"/>
        <end position="225"/>
    </location>
</feature>
<feature type="compositionally biased region" description="Polar residues" evidence="1">
    <location>
        <begin position="186"/>
        <end position="206"/>
    </location>
</feature>
<evidence type="ECO:0000313" key="2">
    <source>
        <dbReference type="EnsemblMetazoa" id="CLYHEMP019976.3"/>
    </source>
</evidence>
<feature type="compositionally biased region" description="Basic and acidic residues" evidence="1">
    <location>
        <begin position="266"/>
        <end position="279"/>
    </location>
</feature>
<feature type="compositionally biased region" description="Low complexity" evidence="1">
    <location>
        <begin position="1386"/>
        <end position="1395"/>
    </location>
</feature>
<dbReference type="EnsemblMetazoa" id="CLYHEMT019976.3">
    <property type="protein sequence ID" value="CLYHEMP019976.3"/>
    <property type="gene ID" value="CLYHEMG019976"/>
</dbReference>
<feature type="compositionally biased region" description="Basic and acidic residues" evidence="1">
    <location>
        <begin position="291"/>
        <end position="305"/>
    </location>
</feature>
<dbReference type="Proteomes" id="UP000594262">
    <property type="component" value="Unplaced"/>
</dbReference>
<feature type="compositionally biased region" description="Low complexity" evidence="1">
    <location>
        <begin position="614"/>
        <end position="625"/>
    </location>
</feature>
<keyword evidence="3" id="KW-1185">Reference proteome</keyword>
<feature type="compositionally biased region" description="Polar residues" evidence="1">
    <location>
        <begin position="256"/>
        <end position="265"/>
    </location>
</feature>
<feature type="compositionally biased region" description="Basic and acidic residues" evidence="1">
    <location>
        <begin position="85"/>
        <end position="103"/>
    </location>
</feature>
<evidence type="ECO:0000313" key="3">
    <source>
        <dbReference type="Proteomes" id="UP000594262"/>
    </source>
</evidence>
<name>A0A7M5XA07_9CNID</name>